<gene>
    <name evidence="4" type="ORF">FSB_LOCUS53389</name>
</gene>
<reference evidence="4" key="1">
    <citation type="submission" date="2018-02" db="EMBL/GenBank/DDBJ databases">
        <authorList>
            <person name="Cohen D.B."/>
            <person name="Kent A.D."/>
        </authorList>
    </citation>
    <scope>NUCLEOTIDE SEQUENCE</scope>
</reference>
<dbReference type="InterPro" id="IPR007658">
    <property type="entry name" value="DUF594"/>
</dbReference>
<dbReference type="Pfam" id="PF04578">
    <property type="entry name" value="DUF594"/>
    <property type="match status" value="1"/>
</dbReference>
<sequence length="640" mass="73666">MLITDWIATVSLGVLSQTEGDNKNQSSDPITECDKKNQSSDPNYVIKACWAPFLLLHLGGPDTITSYSLEDNELWPRRLLELVVQSVVAFYVFLRSWEGSPVNYLAIPMFIAGIIKFGERIWVLRSASSDVFRDSMLPRPDPGPNYAKFMDGYSSKKAEGFKISIGTINDTSTVVRRKNFPDALQEASYFFPTFKRLFADLILSFQDRENSRSCFQHTEMTCEKAFEVMEIELGFMYDLLYTKASFIHSRRGSFCRFVSLLCTFSAFIAFLIIDKNEYSTIDRSITLLLLVGAIVLEIYAVIVLLSSDWTTLWLSKQKKPFVDLISKANSCFQSCFGLCFLLPLNKRWSNSVAQYNLMSHCIKHKSFKGSRTKDFINYKLEKYWYKNLKPVPMSLKEKIFEQLKKADSITDIRVSNQLFARTGDDDEKNKCIRNLAQSMEVDFDESILRWHIATDLCYYIDRDNGSETVKNLICLSQLLSNYLVHLLVMYPYMLPCGIGQIRFQDTCAEAIEFIEEREYISDECKACEVLLKVNTEILPSQIKGDRSKSVLFDACILAQSLQFLGTRNNWGTEQKWEKISQVWVEMLCDAASQCRWNNHARRLRQGGELLTHGWLLMAHLGITEHFQISRGHLRAKLFLS</sequence>
<feature type="region of interest" description="Disordered" evidence="1">
    <location>
        <begin position="19"/>
        <end position="38"/>
    </location>
</feature>
<dbReference type="PANTHER" id="PTHR31325">
    <property type="entry name" value="OS01G0798800 PROTEIN-RELATED"/>
    <property type="match status" value="1"/>
</dbReference>
<keyword evidence="2" id="KW-0812">Transmembrane</keyword>
<dbReference type="InterPro" id="IPR025315">
    <property type="entry name" value="DUF4220"/>
</dbReference>
<feature type="domain" description="DUF4220" evidence="3">
    <location>
        <begin position="2"/>
        <end position="359"/>
    </location>
</feature>
<dbReference type="EMBL" id="OIVN01006120">
    <property type="protein sequence ID" value="SPD25507.1"/>
    <property type="molecule type" value="Genomic_DNA"/>
</dbReference>
<feature type="transmembrane region" description="Helical" evidence="2">
    <location>
        <begin position="253"/>
        <end position="273"/>
    </location>
</feature>
<organism evidence="4">
    <name type="scientific">Fagus sylvatica</name>
    <name type="common">Beechnut</name>
    <dbReference type="NCBI Taxonomy" id="28930"/>
    <lineage>
        <taxon>Eukaryota</taxon>
        <taxon>Viridiplantae</taxon>
        <taxon>Streptophyta</taxon>
        <taxon>Embryophyta</taxon>
        <taxon>Tracheophyta</taxon>
        <taxon>Spermatophyta</taxon>
        <taxon>Magnoliopsida</taxon>
        <taxon>eudicotyledons</taxon>
        <taxon>Gunneridae</taxon>
        <taxon>Pentapetalae</taxon>
        <taxon>rosids</taxon>
        <taxon>fabids</taxon>
        <taxon>Fagales</taxon>
        <taxon>Fagaceae</taxon>
        <taxon>Fagus</taxon>
    </lineage>
</organism>
<feature type="transmembrane region" description="Helical" evidence="2">
    <location>
        <begin position="285"/>
        <end position="306"/>
    </location>
</feature>
<evidence type="ECO:0000256" key="2">
    <source>
        <dbReference type="SAM" id="Phobius"/>
    </source>
</evidence>
<keyword evidence="2" id="KW-1133">Transmembrane helix</keyword>
<protein>
    <recommendedName>
        <fullName evidence="3">DUF4220 domain-containing protein</fullName>
    </recommendedName>
</protein>
<dbReference type="AlphaFoldDB" id="A0A2N9IIG2"/>
<name>A0A2N9IIG2_FAGSY</name>
<evidence type="ECO:0000313" key="4">
    <source>
        <dbReference type="EMBL" id="SPD25507.1"/>
    </source>
</evidence>
<keyword evidence="2" id="KW-0472">Membrane</keyword>
<evidence type="ECO:0000256" key="1">
    <source>
        <dbReference type="SAM" id="MobiDB-lite"/>
    </source>
</evidence>
<feature type="compositionally biased region" description="Polar residues" evidence="1">
    <location>
        <begin position="19"/>
        <end position="29"/>
    </location>
</feature>
<dbReference type="Pfam" id="PF13968">
    <property type="entry name" value="DUF4220"/>
    <property type="match status" value="1"/>
</dbReference>
<evidence type="ECO:0000259" key="3">
    <source>
        <dbReference type="Pfam" id="PF13968"/>
    </source>
</evidence>
<proteinExistence type="predicted"/>
<accession>A0A2N9IIG2</accession>